<proteinExistence type="predicted"/>
<dbReference type="InterPro" id="IPR027417">
    <property type="entry name" value="P-loop_NTPase"/>
</dbReference>
<protein>
    <submittedName>
        <fullName evidence="6">P-loop containing nucleoside triphosphate hydrolase protein</fullName>
    </submittedName>
</protein>
<dbReference type="Pfam" id="PF07724">
    <property type="entry name" value="AAA_2"/>
    <property type="match status" value="1"/>
</dbReference>
<dbReference type="SMART" id="SM01086">
    <property type="entry name" value="ClpB_D2-small"/>
    <property type="match status" value="1"/>
</dbReference>
<gene>
    <name evidence="6" type="ORF">B0H17DRAFT_1068827</name>
</gene>
<evidence type="ECO:0000313" key="6">
    <source>
        <dbReference type="EMBL" id="KAJ7688464.1"/>
    </source>
</evidence>
<dbReference type="SMART" id="SM00382">
    <property type="entry name" value="AAA"/>
    <property type="match status" value="1"/>
</dbReference>
<accession>A0AAD7DD71</accession>
<dbReference type="GO" id="GO:0005524">
    <property type="term" value="F:ATP binding"/>
    <property type="evidence" value="ECO:0007669"/>
    <property type="project" value="UniProtKB-KW"/>
</dbReference>
<reference evidence="6" key="1">
    <citation type="submission" date="2023-03" db="EMBL/GenBank/DDBJ databases">
        <title>Massive genome expansion in bonnet fungi (Mycena s.s.) driven by repeated elements and novel gene families across ecological guilds.</title>
        <authorList>
            <consortium name="Lawrence Berkeley National Laboratory"/>
            <person name="Harder C.B."/>
            <person name="Miyauchi S."/>
            <person name="Viragh M."/>
            <person name="Kuo A."/>
            <person name="Thoen E."/>
            <person name="Andreopoulos B."/>
            <person name="Lu D."/>
            <person name="Skrede I."/>
            <person name="Drula E."/>
            <person name="Henrissat B."/>
            <person name="Morin E."/>
            <person name="Kohler A."/>
            <person name="Barry K."/>
            <person name="LaButti K."/>
            <person name="Morin E."/>
            <person name="Salamov A."/>
            <person name="Lipzen A."/>
            <person name="Mereny Z."/>
            <person name="Hegedus B."/>
            <person name="Baldrian P."/>
            <person name="Stursova M."/>
            <person name="Weitz H."/>
            <person name="Taylor A."/>
            <person name="Grigoriev I.V."/>
            <person name="Nagy L.G."/>
            <person name="Martin F."/>
            <person name="Kauserud H."/>
        </authorList>
    </citation>
    <scope>NUCLEOTIDE SEQUENCE</scope>
    <source>
        <strain evidence="6">CBHHK067</strain>
    </source>
</reference>
<evidence type="ECO:0000313" key="7">
    <source>
        <dbReference type="Proteomes" id="UP001221757"/>
    </source>
</evidence>
<evidence type="ECO:0000256" key="1">
    <source>
        <dbReference type="ARBA" id="ARBA00022741"/>
    </source>
</evidence>
<dbReference type="NCBIfam" id="NF003745">
    <property type="entry name" value="PRK05342.1"/>
    <property type="match status" value="1"/>
</dbReference>
<dbReference type="Pfam" id="PF10431">
    <property type="entry name" value="ClpB_D2-small"/>
    <property type="match status" value="1"/>
</dbReference>
<dbReference type="SUPFAM" id="SSF52540">
    <property type="entry name" value="P-loop containing nucleoside triphosphate hydrolases"/>
    <property type="match status" value="1"/>
</dbReference>
<dbReference type="Proteomes" id="UP001221757">
    <property type="component" value="Unassembled WGS sequence"/>
</dbReference>
<dbReference type="GO" id="GO:0051603">
    <property type="term" value="P:proteolysis involved in protein catabolic process"/>
    <property type="evidence" value="ECO:0007669"/>
    <property type="project" value="TreeGrafter"/>
</dbReference>
<keyword evidence="2" id="KW-0067">ATP-binding</keyword>
<dbReference type="GO" id="GO:0005759">
    <property type="term" value="C:mitochondrial matrix"/>
    <property type="evidence" value="ECO:0007669"/>
    <property type="project" value="TreeGrafter"/>
</dbReference>
<evidence type="ECO:0000259" key="5">
    <source>
        <dbReference type="SMART" id="SM01086"/>
    </source>
</evidence>
<comment type="caution">
    <text evidence="6">The sequence shown here is derived from an EMBL/GenBank/DDBJ whole genome shotgun (WGS) entry which is preliminary data.</text>
</comment>
<dbReference type="PANTHER" id="PTHR48102:SF7">
    <property type="entry name" value="ATP-DEPENDENT CLP PROTEASE ATP-BINDING SUBUNIT CLPX-LIKE, MITOCHONDRIAL"/>
    <property type="match status" value="1"/>
</dbReference>
<dbReference type="EMBL" id="JARKIE010000079">
    <property type="protein sequence ID" value="KAJ7688464.1"/>
    <property type="molecule type" value="Genomic_DNA"/>
</dbReference>
<name>A0AAD7DD71_MYCRO</name>
<dbReference type="InterPro" id="IPR019489">
    <property type="entry name" value="Clp_ATPase_C"/>
</dbReference>
<dbReference type="InterPro" id="IPR003593">
    <property type="entry name" value="AAA+_ATPase"/>
</dbReference>
<dbReference type="GO" id="GO:0016887">
    <property type="term" value="F:ATP hydrolysis activity"/>
    <property type="evidence" value="ECO:0007669"/>
    <property type="project" value="InterPro"/>
</dbReference>
<keyword evidence="7" id="KW-1185">Reference proteome</keyword>
<keyword evidence="1" id="KW-0547">Nucleotide-binding</keyword>
<keyword evidence="6" id="KW-0378">Hydrolase</keyword>
<dbReference type="FunFam" id="1.10.8.60:FF:000138">
    <property type="entry name" value="ATP-dependent Clp protease ATP-binding subunit ClpX"/>
    <property type="match status" value="1"/>
</dbReference>
<feature type="region of interest" description="Disordered" evidence="3">
    <location>
        <begin position="37"/>
        <end position="69"/>
    </location>
</feature>
<dbReference type="InterPro" id="IPR050052">
    <property type="entry name" value="ATP-dep_Clp_protease_ClpX"/>
</dbReference>
<evidence type="ECO:0000259" key="4">
    <source>
        <dbReference type="SMART" id="SM00382"/>
    </source>
</evidence>
<dbReference type="PANTHER" id="PTHR48102">
    <property type="entry name" value="ATP-DEPENDENT CLP PROTEASE ATP-BINDING SUBUNIT CLPX-LIKE, MITOCHONDRIAL-RELATED"/>
    <property type="match status" value="1"/>
</dbReference>
<sequence>MRFPGGALSGLSHRFRSGTVSHRTSSLRSIPCFTRHMRSQPQQHEPGSGSGERPFPRSHSGLTPPFRQLTGPSQLSEYLDQYVVGQEYAKKVLSVAVFFHYQRVRRVLEEREREREREELYMHGPAEDPSGVSTAHVRPLRRPAELRQLPPLRAPLFDKSNVMLIGPTGTGKTHLVRTLARALGVPFAANDATSFTQAGYVGDDVDTCIQRLLTAANGDPIRASTGIVYIDEIDKIARKTGTDGSRDVGGEGVQEALLRMLEGSIVTVQSKGDPSLGKPEMQHHIDTTNVLFILSGAFVGLDNIIKARLAESRGSMGFSAKTFFTPTPVLNQSVENSDLVKYGFTPEFVSRIHNNAMLSPLTVSDLRRILTEINGSLVSQYQSQFGDIGVEIKFTSEALDEVCSKALERGGGARGLRGIMEKVLLDTLYDVPGSDIRYVLVTAAMIKGESPARCWRKDDNNTSSVSFLEAWVAEERQYWNKKERQERQE</sequence>
<dbReference type="InterPro" id="IPR003959">
    <property type="entry name" value="ATPase_AAA_core"/>
</dbReference>
<dbReference type="Gene3D" id="3.40.50.300">
    <property type="entry name" value="P-loop containing nucleotide triphosphate hydrolases"/>
    <property type="match status" value="1"/>
</dbReference>
<feature type="domain" description="AAA+ ATPase" evidence="4">
    <location>
        <begin position="158"/>
        <end position="311"/>
    </location>
</feature>
<dbReference type="AlphaFoldDB" id="A0AAD7DD71"/>
<evidence type="ECO:0000256" key="2">
    <source>
        <dbReference type="ARBA" id="ARBA00022840"/>
    </source>
</evidence>
<dbReference type="Gene3D" id="1.10.8.60">
    <property type="match status" value="1"/>
</dbReference>
<evidence type="ECO:0000256" key="3">
    <source>
        <dbReference type="SAM" id="MobiDB-lite"/>
    </source>
</evidence>
<organism evidence="6 7">
    <name type="scientific">Mycena rosella</name>
    <name type="common">Pink bonnet</name>
    <name type="synonym">Agaricus rosellus</name>
    <dbReference type="NCBI Taxonomy" id="1033263"/>
    <lineage>
        <taxon>Eukaryota</taxon>
        <taxon>Fungi</taxon>
        <taxon>Dikarya</taxon>
        <taxon>Basidiomycota</taxon>
        <taxon>Agaricomycotina</taxon>
        <taxon>Agaricomycetes</taxon>
        <taxon>Agaricomycetidae</taxon>
        <taxon>Agaricales</taxon>
        <taxon>Marasmiineae</taxon>
        <taxon>Mycenaceae</taxon>
        <taxon>Mycena</taxon>
    </lineage>
</organism>
<feature type="domain" description="Clp ATPase C-terminal" evidence="5">
    <location>
        <begin position="361"/>
        <end position="452"/>
    </location>
</feature>